<dbReference type="InterPro" id="IPR018667">
    <property type="entry name" value="DUF2126"/>
</dbReference>
<gene>
    <name evidence="2" type="ORF">MTBBW1_710008</name>
</gene>
<dbReference type="InterPro" id="IPR002931">
    <property type="entry name" value="Transglutaminase-like"/>
</dbReference>
<dbReference type="Pfam" id="PF08379">
    <property type="entry name" value="Bact_transglu_N"/>
    <property type="match status" value="1"/>
</dbReference>
<organism evidence="2 3">
    <name type="scientific">Desulfamplus magnetovallimortis</name>
    <dbReference type="NCBI Taxonomy" id="1246637"/>
    <lineage>
        <taxon>Bacteria</taxon>
        <taxon>Pseudomonadati</taxon>
        <taxon>Thermodesulfobacteriota</taxon>
        <taxon>Desulfobacteria</taxon>
        <taxon>Desulfobacterales</taxon>
        <taxon>Desulfobacteraceae</taxon>
        <taxon>Desulfamplus</taxon>
    </lineage>
</organism>
<protein>
    <recommendedName>
        <fullName evidence="1">Transglutaminase-like domain-containing protein</fullName>
    </recommendedName>
</protein>
<evidence type="ECO:0000313" key="2">
    <source>
        <dbReference type="EMBL" id="SLM32408.1"/>
    </source>
</evidence>
<dbReference type="STRING" id="1246637.MTBBW1_710008"/>
<dbReference type="InterPro" id="IPR013589">
    <property type="entry name" value="Bac_transglu_N"/>
</dbReference>
<dbReference type="Pfam" id="PF01841">
    <property type="entry name" value="Transglut_core"/>
    <property type="match status" value="1"/>
</dbReference>
<dbReference type="AlphaFoldDB" id="A0A1W1HJ64"/>
<keyword evidence="3" id="KW-1185">Reference proteome</keyword>
<dbReference type="Gene3D" id="3.10.620.30">
    <property type="match status" value="1"/>
</dbReference>
<proteinExistence type="predicted"/>
<accession>A0A1W1HJ64</accession>
<dbReference type="PANTHER" id="PTHR33490">
    <property type="entry name" value="BLR5614 PROTEIN-RELATED"/>
    <property type="match status" value="1"/>
</dbReference>
<dbReference type="SMART" id="SM00460">
    <property type="entry name" value="TGc"/>
    <property type="match status" value="1"/>
</dbReference>
<dbReference type="SUPFAM" id="SSF54001">
    <property type="entry name" value="Cysteine proteinases"/>
    <property type="match status" value="1"/>
</dbReference>
<dbReference type="OrthoDB" id="9804872at2"/>
<dbReference type="Proteomes" id="UP000191931">
    <property type="component" value="Unassembled WGS sequence"/>
</dbReference>
<dbReference type="InterPro" id="IPR038765">
    <property type="entry name" value="Papain-like_cys_pep_sf"/>
</dbReference>
<evidence type="ECO:0000259" key="1">
    <source>
        <dbReference type="SMART" id="SM00460"/>
    </source>
</evidence>
<dbReference type="PANTHER" id="PTHR33490:SF1">
    <property type="entry name" value="SLL1233 PROTEIN"/>
    <property type="match status" value="1"/>
</dbReference>
<feature type="domain" description="Transglutaminase-like" evidence="1">
    <location>
        <begin position="172"/>
        <end position="248"/>
    </location>
</feature>
<dbReference type="RefSeq" id="WP_080802152.1">
    <property type="nucleotide sequence ID" value="NZ_LT828543.1"/>
</dbReference>
<dbReference type="EMBL" id="FWEV01000316">
    <property type="protein sequence ID" value="SLM32408.1"/>
    <property type="molecule type" value="Genomic_DNA"/>
</dbReference>
<sequence>MAIQVALYHETNYTYDRKIQLGPQVVRLRPAPHCRTPILSYSQIIKPDNHFINWQQDPFSNYLSRLNFQEKTDHFSIVVDLVAEMIIINPFDFFLEPHAEKCPFTYKPELAKDLKPFMEVDPPGKKLKEYLATIDRSEMNTNDFLVMVNQGLEKTIKYNIRMEPNIQSSEETLTKLTGSCRDSAWLLVQILRHMGLAARFVSGYLIQLAPDVKSLEGPSGPEKDFTDLHAWTEIFLPGAGWIGLDPTSGLLAGEGHIPLACTPDPRSAAPVTGLLEKCEVDFSHTMRITRIHEDPRSTKPYPEEIWTEIENLGHRVDEEIDKEKIHLTMGGEPTFVSAKDMEGDEWNTAAVGPTKKPLSVELIKRLRAKWAPGSLLHYGQGKWYPGESLPRWALSCFWRKDGKPVWRDDKLLGDEDKNYGFGPDHALKLMTTIANILGVNRKYIMPAYEDIFHWLWKEQRLPVNVKPTDPRLKNAEDRARMVKVFETGIGAVTGYVLPLQKGSWKSGPWHLKSENLFLIPGDSPMGLRLPLDSLPWVAPKEYPHVVEEDPMGKKEPLKDPLTSEADKEKIRALLEERESQRHIEGVPEEEARDDVMQQPRPFADPKPAVDAVPKEGESAAWVIRTALCIQPRDGRLHVFMPPMERAVDYFELVTAIEDAASITDMPVIIEGYTPPFDHRFNRFSITPDPGVMEVNIHPANSWEEMVKTTTELYEEARLTGLGTEKFMLDGRHSGTGGGNHIIMGGATPAESPWLKRPDLLRSFLTYWNNHPSLSFLFSGLFMGPTSQSPRIDEARHDTLYELEIAFEELKNQTVNMENQQIPCPPWLVDRLFRHLLTDLTGNTHRAEFCIDKLYSPDSATGRLGLVEFRAFEMPPHAFMSLAQQLLLRIFMVKFWKTPCEEKLIHWGTTLHDRFMLPYYVRQDFHDVLEELTRDGYPMKPEYFHPHFEFRFPFVGKVIHAGIEMELRVAIEPWHVLGEEPGGGGTARYVDSSLEKMQVLVKNMTESRHMIMCNGRPLPMQPTGVKGEFVAGVRYRAWQPPSCLHPTIGSHAPLIFDIVDLWSKRSIGGCTYHVAHAGGRSYEIFPVNSYEAEGRRVSRFFSMGHTPDLLEHIPQKTLNKDFPHTLDLRINMI</sequence>
<name>A0A1W1HJ64_9BACT</name>
<evidence type="ECO:0000313" key="3">
    <source>
        <dbReference type="Proteomes" id="UP000191931"/>
    </source>
</evidence>
<dbReference type="Pfam" id="PF09899">
    <property type="entry name" value="DUF2126"/>
    <property type="match status" value="1"/>
</dbReference>
<reference evidence="2 3" key="1">
    <citation type="submission" date="2017-03" db="EMBL/GenBank/DDBJ databases">
        <authorList>
            <person name="Afonso C.L."/>
            <person name="Miller P.J."/>
            <person name="Scott M.A."/>
            <person name="Spackman E."/>
            <person name="Goraichik I."/>
            <person name="Dimitrov K.M."/>
            <person name="Suarez D.L."/>
            <person name="Swayne D.E."/>
        </authorList>
    </citation>
    <scope>NUCLEOTIDE SEQUENCE [LARGE SCALE GENOMIC DNA]</scope>
    <source>
        <strain evidence="2">PRJEB14757</strain>
    </source>
</reference>